<sequence>MRTASFFHYRACPAKWEPSLSASGRKGRPCQAAKGERFAFSRTMNAAPFKVLRKRRLCGCGQKPALLRPFKVLRKKESSFRLVFPGSGKDRPAGFCRRFPGDGTAGGPKWKNDFAEKGKIMERTGPACRRGKGTGGNDPDAPGLSVGTGQP</sequence>
<organism evidence="2 3">
    <name type="scientific">Caldibacillus debilis</name>
    <dbReference type="NCBI Taxonomy" id="301148"/>
    <lineage>
        <taxon>Bacteria</taxon>
        <taxon>Bacillati</taxon>
        <taxon>Bacillota</taxon>
        <taxon>Bacilli</taxon>
        <taxon>Bacillales</taxon>
        <taxon>Bacillaceae</taxon>
        <taxon>Caldibacillus</taxon>
    </lineage>
</organism>
<dbReference type="AlphaFoldDB" id="A0A3E0K3W3"/>
<dbReference type="Proteomes" id="UP000257014">
    <property type="component" value="Unassembled WGS sequence"/>
</dbReference>
<dbReference type="EMBL" id="QEWE01000018">
    <property type="protein sequence ID" value="REJ28118.1"/>
    <property type="molecule type" value="Genomic_DNA"/>
</dbReference>
<accession>A0A3E0K3W3</accession>
<evidence type="ECO:0000256" key="1">
    <source>
        <dbReference type="SAM" id="MobiDB-lite"/>
    </source>
</evidence>
<protein>
    <submittedName>
        <fullName evidence="2">Uncharacterized protein</fullName>
    </submittedName>
</protein>
<reference evidence="2 3" key="1">
    <citation type="submission" date="2018-03" db="EMBL/GenBank/DDBJ databases">
        <authorList>
            <person name="Keele B.F."/>
        </authorList>
    </citation>
    <scope>NUCLEOTIDE SEQUENCE [LARGE SCALE GENOMIC DNA]</scope>
    <source>
        <strain evidence="2">ZCTH4_d</strain>
    </source>
</reference>
<comment type="caution">
    <text evidence="2">The sequence shown here is derived from an EMBL/GenBank/DDBJ whole genome shotgun (WGS) entry which is preliminary data.</text>
</comment>
<evidence type="ECO:0000313" key="2">
    <source>
        <dbReference type="EMBL" id="REJ28118.1"/>
    </source>
</evidence>
<feature type="compositionally biased region" description="Basic and acidic residues" evidence="1">
    <location>
        <begin position="110"/>
        <end position="122"/>
    </location>
</feature>
<gene>
    <name evidence="2" type="ORF">C6P37_09765</name>
</gene>
<evidence type="ECO:0000313" key="3">
    <source>
        <dbReference type="Proteomes" id="UP000257014"/>
    </source>
</evidence>
<name>A0A3E0K3W3_9BACI</name>
<proteinExistence type="predicted"/>
<feature type="region of interest" description="Disordered" evidence="1">
    <location>
        <begin position="94"/>
        <end position="151"/>
    </location>
</feature>